<dbReference type="PANTHER" id="PTHR47197">
    <property type="entry name" value="PROTEIN NIRF"/>
    <property type="match status" value="1"/>
</dbReference>
<keyword evidence="5" id="KW-1185">Reference proteome</keyword>
<dbReference type="InterPro" id="IPR015943">
    <property type="entry name" value="WD40/YVTN_repeat-like_dom_sf"/>
</dbReference>
<proteinExistence type="predicted"/>
<protein>
    <recommendedName>
        <fullName evidence="3">YNCE-like beta-propeller domain-containing protein</fullName>
    </recommendedName>
</protein>
<organism evidence="4 5">
    <name type="scientific">Clostridium polyendosporum</name>
    <dbReference type="NCBI Taxonomy" id="69208"/>
    <lineage>
        <taxon>Bacteria</taxon>
        <taxon>Bacillati</taxon>
        <taxon>Bacillota</taxon>
        <taxon>Clostridia</taxon>
        <taxon>Eubacteriales</taxon>
        <taxon>Clostridiaceae</taxon>
        <taxon>Clostridium</taxon>
    </lineage>
</organism>
<keyword evidence="1 2" id="KW-0732">Signal</keyword>
<evidence type="ECO:0000259" key="3">
    <source>
        <dbReference type="Pfam" id="PF21783"/>
    </source>
</evidence>
<dbReference type="InterPro" id="IPR011964">
    <property type="entry name" value="YVTN_b-propeller_repeat"/>
</dbReference>
<dbReference type="NCBIfam" id="TIGR02276">
    <property type="entry name" value="beta_rpt_yvtn"/>
    <property type="match status" value="2"/>
</dbReference>
<dbReference type="PROSITE" id="PS51257">
    <property type="entry name" value="PROKAR_LIPOPROTEIN"/>
    <property type="match status" value="1"/>
</dbReference>
<feature type="domain" description="YNCE-like beta-propeller" evidence="3">
    <location>
        <begin position="116"/>
        <end position="262"/>
    </location>
</feature>
<reference evidence="4" key="1">
    <citation type="submission" date="2021-03" db="EMBL/GenBank/DDBJ databases">
        <title>Taxonomic study of Clostridium polyendosporum from meadow-gley soil under rice.</title>
        <authorList>
            <person name="Kobayashi H."/>
            <person name="Tanizawa Y."/>
            <person name="Yagura M."/>
        </authorList>
    </citation>
    <scope>NUCLEOTIDE SEQUENCE</scope>
    <source>
        <strain evidence="4">JCM 30710</strain>
    </source>
</reference>
<name>A0A919S0V2_9CLOT</name>
<dbReference type="RefSeq" id="WP_212903278.1">
    <property type="nucleotide sequence ID" value="NZ_BOPZ01000007.1"/>
</dbReference>
<dbReference type="AlphaFoldDB" id="A0A919S0V2"/>
<dbReference type="PANTHER" id="PTHR47197:SF3">
    <property type="entry name" value="DIHYDRO-HEME D1 DEHYDROGENASE"/>
    <property type="match status" value="1"/>
</dbReference>
<dbReference type="Proteomes" id="UP000679179">
    <property type="component" value="Unassembled WGS sequence"/>
</dbReference>
<dbReference type="Pfam" id="PF21783">
    <property type="entry name" value="YNCE"/>
    <property type="match status" value="1"/>
</dbReference>
<dbReference type="InterPro" id="IPR048433">
    <property type="entry name" value="YNCE-like_beta-prop"/>
</dbReference>
<comment type="caution">
    <text evidence="4">The sequence shown here is derived from an EMBL/GenBank/DDBJ whole genome shotgun (WGS) entry which is preliminary data.</text>
</comment>
<evidence type="ECO:0000313" key="5">
    <source>
        <dbReference type="Proteomes" id="UP000679179"/>
    </source>
</evidence>
<dbReference type="EMBL" id="BOPZ01000007">
    <property type="protein sequence ID" value="GIM28553.1"/>
    <property type="molecule type" value="Genomic_DNA"/>
</dbReference>
<dbReference type="InterPro" id="IPR011048">
    <property type="entry name" value="Haem_d1_sf"/>
</dbReference>
<evidence type="ECO:0000313" key="4">
    <source>
        <dbReference type="EMBL" id="GIM28553.1"/>
    </source>
</evidence>
<gene>
    <name evidence="4" type="ORF">CPJCM30710_12190</name>
</gene>
<feature type="chain" id="PRO_5038384504" description="YNCE-like beta-propeller domain-containing protein" evidence="2">
    <location>
        <begin position="25"/>
        <end position="354"/>
    </location>
</feature>
<evidence type="ECO:0000256" key="1">
    <source>
        <dbReference type="ARBA" id="ARBA00022729"/>
    </source>
</evidence>
<dbReference type="SUPFAM" id="SSF51004">
    <property type="entry name" value="C-terminal (heme d1) domain of cytochrome cd1-nitrite reductase"/>
    <property type="match status" value="1"/>
</dbReference>
<dbReference type="InterPro" id="IPR051200">
    <property type="entry name" value="Host-pathogen_enzymatic-act"/>
</dbReference>
<feature type="signal peptide" evidence="2">
    <location>
        <begin position="1"/>
        <end position="24"/>
    </location>
</feature>
<evidence type="ECO:0000256" key="2">
    <source>
        <dbReference type="SAM" id="SignalP"/>
    </source>
</evidence>
<dbReference type="Gene3D" id="2.130.10.10">
    <property type="entry name" value="YVTN repeat-like/Quinoprotein amine dehydrogenase"/>
    <property type="match status" value="3"/>
</dbReference>
<sequence>MFKTKYLLTVFCVVIALFITACTASTKEEVRPSKPPGNRAEVPSKNAYYFTANEGGSISKIDAATNQLVSTQSVEGSVHNVQVSPDGKIIGVTVIPKAEIKTMNEEKKIKGFAIFYDIETDKLIKKVDVGNNPSHIVFTADGKYILVSNNGDNNVSVIDTKTYEIIKTISTGSGPHGFRISNYSKFAYVANMKEDTVSVLDLTNFVEVKKIKVGKAPMTTAVTSDGNTMVVSLNGEDSVAIVDIKTDKIEKIPVGKGPVQVFIQSDDRYAFVANQGTEKNPSDTISKINLTTKKVSTTIPTGKGAHGVVTSNDNKYVYVTNMYDDTVSVINNDMNSVLATVKVGNTPNGISYKP</sequence>
<accession>A0A919S0V2</accession>